<keyword evidence="2" id="KW-0813">Transport</keyword>
<feature type="transmembrane region" description="Helical" evidence="7">
    <location>
        <begin position="470"/>
        <end position="490"/>
    </location>
</feature>
<dbReference type="Gene3D" id="1.20.1720.10">
    <property type="entry name" value="Multidrug resistance protein D"/>
    <property type="match status" value="1"/>
</dbReference>
<feature type="transmembrane region" description="Helical" evidence="7">
    <location>
        <begin position="327"/>
        <end position="346"/>
    </location>
</feature>
<dbReference type="RefSeq" id="WP_126551461.1">
    <property type="nucleotide sequence ID" value="NZ_BIFS01000001.1"/>
</dbReference>
<dbReference type="Proteomes" id="UP000287188">
    <property type="component" value="Unassembled WGS sequence"/>
</dbReference>
<comment type="caution">
    <text evidence="10">The sequence shown here is derived from an EMBL/GenBank/DDBJ whole genome shotgun (WGS) entry which is preliminary data.</text>
</comment>
<evidence type="ECO:0000259" key="9">
    <source>
        <dbReference type="PROSITE" id="PS50850"/>
    </source>
</evidence>
<dbReference type="CDD" id="cd17502">
    <property type="entry name" value="MFS_Azr1_MDR_like"/>
    <property type="match status" value="1"/>
</dbReference>
<keyword evidence="5 7" id="KW-1133">Transmembrane helix</keyword>
<evidence type="ECO:0000256" key="6">
    <source>
        <dbReference type="ARBA" id="ARBA00023136"/>
    </source>
</evidence>
<keyword evidence="6 7" id="KW-0472">Membrane</keyword>
<dbReference type="SUPFAM" id="SSF103473">
    <property type="entry name" value="MFS general substrate transporter"/>
    <property type="match status" value="2"/>
</dbReference>
<feature type="transmembrane region" description="Helical" evidence="7">
    <location>
        <begin position="44"/>
        <end position="62"/>
    </location>
</feature>
<feature type="signal peptide" evidence="8">
    <location>
        <begin position="1"/>
        <end position="20"/>
    </location>
</feature>
<feature type="transmembrane region" description="Helical" evidence="7">
    <location>
        <begin position="261"/>
        <end position="283"/>
    </location>
</feature>
<evidence type="ECO:0000256" key="7">
    <source>
        <dbReference type="SAM" id="Phobius"/>
    </source>
</evidence>
<accession>A0A402AKQ9</accession>
<dbReference type="FunFam" id="1.20.1720.10:FF:000004">
    <property type="entry name" value="EmrB/QacA family drug resistance transporter"/>
    <property type="match status" value="1"/>
</dbReference>
<dbReference type="PANTHER" id="PTHR23501:SF191">
    <property type="entry name" value="VACUOLAR BASIC AMINO ACID TRANSPORTER 4"/>
    <property type="match status" value="1"/>
</dbReference>
<evidence type="ECO:0000256" key="3">
    <source>
        <dbReference type="ARBA" id="ARBA00022475"/>
    </source>
</evidence>
<dbReference type="Gene3D" id="1.20.1250.20">
    <property type="entry name" value="MFS general substrate transporter like domains"/>
    <property type="match status" value="1"/>
</dbReference>
<evidence type="ECO:0000313" key="11">
    <source>
        <dbReference type="Proteomes" id="UP000287188"/>
    </source>
</evidence>
<feature type="transmembrane region" description="Helical" evidence="7">
    <location>
        <begin position="132"/>
        <end position="154"/>
    </location>
</feature>
<organism evidence="10 11">
    <name type="scientific">Dictyobacter kobayashii</name>
    <dbReference type="NCBI Taxonomy" id="2014872"/>
    <lineage>
        <taxon>Bacteria</taxon>
        <taxon>Bacillati</taxon>
        <taxon>Chloroflexota</taxon>
        <taxon>Ktedonobacteria</taxon>
        <taxon>Ktedonobacterales</taxon>
        <taxon>Dictyobacteraceae</taxon>
        <taxon>Dictyobacter</taxon>
    </lineage>
</organism>
<protein>
    <submittedName>
        <fullName evidence="10">MFS transporter</fullName>
    </submittedName>
</protein>
<feature type="domain" description="Major facilitator superfamily (MFS) profile" evidence="9">
    <location>
        <begin position="9"/>
        <end position="495"/>
    </location>
</feature>
<dbReference type="EMBL" id="BIFS01000001">
    <property type="protein sequence ID" value="GCE19615.1"/>
    <property type="molecule type" value="Genomic_DNA"/>
</dbReference>
<keyword evidence="8" id="KW-0732">Signal</keyword>
<dbReference type="PANTHER" id="PTHR23501">
    <property type="entry name" value="MAJOR FACILITATOR SUPERFAMILY"/>
    <property type="match status" value="1"/>
</dbReference>
<evidence type="ECO:0000256" key="1">
    <source>
        <dbReference type="ARBA" id="ARBA00004651"/>
    </source>
</evidence>
<dbReference type="InterPro" id="IPR036259">
    <property type="entry name" value="MFS_trans_sf"/>
</dbReference>
<feature type="transmembrane region" description="Helical" evidence="7">
    <location>
        <begin position="352"/>
        <end position="375"/>
    </location>
</feature>
<keyword evidence="11" id="KW-1185">Reference proteome</keyword>
<dbReference type="InterPro" id="IPR020846">
    <property type="entry name" value="MFS_dom"/>
</dbReference>
<feature type="transmembrane region" description="Helical" evidence="7">
    <location>
        <begin position="99"/>
        <end position="120"/>
    </location>
</feature>
<dbReference type="NCBIfam" id="TIGR00711">
    <property type="entry name" value="efflux_EmrB"/>
    <property type="match status" value="1"/>
</dbReference>
<dbReference type="PRINTS" id="PR01036">
    <property type="entry name" value="TCRTETB"/>
</dbReference>
<evidence type="ECO:0000256" key="5">
    <source>
        <dbReference type="ARBA" id="ARBA00022989"/>
    </source>
</evidence>
<evidence type="ECO:0000313" key="10">
    <source>
        <dbReference type="EMBL" id="GCE19615.1"/>
    </source>
</evidence>
<dbReference type="GO" id="GO:0005886">
    <property type="term" value="C:plasma membrane"/>
    <property type="evidence" value="ECO:0007669"/>
    <property type="project" value="UniProtKB-SubCell"/>
</dbReference>
<dbReference type="InterPro" id="IPR004638">
    <property type="entry name" value="EmrB-like"/>
</dbReference>
<keyword evidence="4 7" id="KW-0812">Transmembrane</keyword>
<gene>
    <name evidence="10" type="ORF">KDK_34150</name>
</gene>
<dbReference type="OrthoDB" id="146256at2"/>
<feature type="transmembrane region" description="Helical" evidence="7">
    <location>
        <begin position="219"/>
        <end position="241"/>
    </location>
</feature>
<feature type="transmembrane region" description="Helical" evidence="7">
    <location>
        <begin position="74"/>
        <end position="93"/>
    </location>
</feature>
<proteinExistence type="predicted"/>
<evidence type="ECO:0000256" key="8">
    <source>
        <dbReference type="SAM" id="SignalP"/>
    </source>
</evidence>
<feature type="transmembrane region" description="Helical" evidence="7">
    <location>
        <begin position="295"/>
        <end position="315"/>
    </location>
</feature>
<feature type="transmembrane region" description="Helical" evidence="7">
    <location>
        <begin position="395"/>
        <end position="414"/>
    </location>
</feature>
<feature type="chain" id="PRO_5019254692" evidence="8">
    <location>
        <begin position="21"/>
        <end position="524"/>
    </location>
</feature>
<feature type="transmembrane region" description="Helical" evidence="7">
    <location>
        <begin position="160"/>
        <end position="181"/>
    </location>
</feature>
<dbReference type="PROSITE" id="PS50850">
    <property type="entry name" value="MFS"/>
    <property type="match status" value="1"/>
</dbReference>
<comment type="subcellular location">
    <subcellularLocation>
        <location evidence="1">Cell membrane</location>
        <topology evidence="1">Multi-pass membrane protein</topology>
    </subcellularLocation>
</comment>
<feature type="transmembrane region" description="Helical" evidence="7">
    <location>
        <begin position="193"/>
        <end position="213"/>
    </location>
</feature>
<evidence type="ECO:0000256" key="2">
    <source>
        <dbReference type="ARBA" id="ARBA00022448"/>
    </source>
</evidence>
<dbReference type="InterPro" id="IPR011701">
    <property type="entry name" value="MFS"/>
</dbReference>
<reference evidence="11" key="1">
    <citation type="submission" date="2018-12" db="EMBL/GenBank/DDBJ databases">
        <title>Tengunoibacter tsumagoiensis gen. nov., sp. nov., Dictyobacter kobayashii sp. nov., D. alpinus sp. nov., and D. joshuensis sp. nov. and description of Dictyobacteraceae fam. nov. within the order Ktedonobacterales isolated from Tengu-no-mugimeshi.</title>
        <authorList>
            <person name="Wang C.M."/>
            <person name="Zheng Y."/>
            <person name="Sakai Y."/>
            <person name="Toyoda A."/>
            <person name="Minakuchi Y."/>
            <person name="Abe K."/>
            <person name="Yokota A."/>
            <person name="Yabe S."/>
        </authorList>
    </citation>
    <scope>NUCLEOTIDE SEQUENCE [LARGE SCALE GENOMIC DNA]</scope>
    <source>
        <strain evidence="11">Uno11</strain>
    </source>
</reference>
<evidence type="ECO:0000256" key="4">
    <source>
        <dbReference type="ARBA" id="ARBA00022692"/>
    </source>
</evidence>
<name>A0A402AKQ9_9CHLR</name>
<keyword evidence="3" id="KW-1003">Cell membrane</keyword>
<dbReference type="Pfam" id="PF07690">
    <property type="entry name" value="MFS_1"/>
    <property type="match status" value="1"/>
</dbReference>
<sequence>MTRNAKIIVTIALMLGMALAALDTTIVGTAMPSIVGKLGGITLYSWVFSAYLLTSTTTVPIYGKLADLYGRKPLFLFGSALFLIGSIASGFSQTMVQLIIFRAIQGLGAGAVQPIVLTIIGDIFVLKERARVQGLFSGVWGLSSIVGPALGGLIVDHFSWRWVFFINVPFGLLSAILLMISLKEQVERKKHQLDYIGTLTLSISIVALLFAFLQGGTSWSWLSWQSIALFATSILLLGWFLYEERRAPEPILPLDLFKNRIIVISSIGGVVLGTIMFGITSYVPLFMQGVKGGSATDAGIILGPLLLAWPIAATVSGKLVLSYGYRITAVAGTALTLIGVGLVLLFTPQVALPLIILAMVLIGAGLGFSSSAYILSVQNAVPWNLRGVATASTQFFRTIGGTIGVAVMGSILNAQMAQRFTPIFSHYTEVLQHLPKGVSPANVLLTPDVRASLPLVLLNQLQLALAQSLFWVYLLLFVLAVIGLVAMFWLPGGRADQYAYDAETSADVEAEKPSSSEVVLPHLG</sequence>
<dbReference type="AlphaFoldDB" id="A0A402AKQ9"/>
<dbReference type="GO" id="GO:0022857">
    <property type="term" value="F:transmembrane transporter activity"/>
    <property type="evidence" value="ECO:0007669"/>
    <property type="project" value="InterPro"/>
</dbReference>